<dbReference type="Pfam" id="PF01408">
    <property type="entry name" value="GFO_IDH_MocA"/>
    <property type="match status" value="1"/>
</dbReference>
<feature type="domain" description="Gfo/Idh/MocA-like oxidoreductase N-terminal" evidence="1">
    <location>
        <begin position="2"/>
        <end position="118"/>
    </location>
</feature>
<dbReference type="InterPro" id="IPR055170">
    <property type="entry name" value="GFO_IDH_MocA-like_dom"/>
</dbReference>
<dbReference type="InterPro" id="IPR000683">
    <property type="entry name" value="Gfo/Idh/MocA-like_OxRdtase_N"/>
</dbReference>
<keyword evidence="3" id="KW-0560">Oxidoreductase</keyword>
<proteinExistence type="predicted"/>
<dbReference type="GO" id="GO:0000166">
    <property type="term" value="F:nucleotide binding"/>
    <property type="evidence" value="ECO:0007669"/>
    <property type="project" value="InterPro"/>
</dbReference>
<dbReference type="PANTHER" id="PTHR43249">
    <property type="entry name" value="UDP-N-ACETYL-2-AMINO-2-DEOXY-D-GLUCURONATE OXIDASE"/>
    <property type="match status" value="1"/>
</dbReference>
<dbReference type="RefSeq" id="WP_055654954.1">
    <property type="nucleotide sequence ID" value="NZ_CABIXC010000004.1"/>
</dbReference>
<dbReference type="Gene3D" id="3.30.360.10">
    <property type="entry name" value="Dihydrodipicolinate Reductase, domain 2"/>
    <property type="match status" value="1"/>
</dbReference>
<gene>
    <name evidence="3" type="primary">ycjS_4</name>
    <name evidence="3" type="ORF">ERS852407_02202</name>
</gene>
<dbReference type="GO" id="GO:0016491">
    <property type="term" value="F:oxidoreductase activity"/>
    <property type="evidence" value="ECO:0007669"/>
    <property type="project" value="UniProtKB-KW"/>
</dbReference>
<evidence type="ECO:0000313" key="3">
    <source>
        <dbReference type="EMBL" id="CUO22336.1"/>
    </source>
</evidence>
<accession>A0A174DEI9</accession>
<feature type="domain" description="GFO/IDH/MocA-like oxidoreductase" evidence="2">
    <location>
        <begin position="127"/>
        <end position="270"/>
    </location>
</feature>
<dbReference type="Proteomes" id="UP000095651">
    <property type="component" value="Unassembled WGS sequence"/>
</dbReference>
<dbReference type="SUPFAM" id="SSF51735">
    <property type="entry name" value="NAD(P)-binding Rossmann-fold domains"/>
    <property type="match status" value="1"/>
</dbReference>
<dbReference type="Gene3D" id="3.40.50.720">
    <property type="entry name" value="NAD(P)-binding Rossmann-like Domain"/>
    <property type="match status" value="1"/>
</dbReference>
<dbReference type="InterPro" id="IPR052515">
    <property type="entry name" value="Gfo/Idh/MocA_Oxidoreductase"/>
</dbReference>
<dbReference type="Pfam" id="PF22725">
    <property type="entry name" value="GFO_IDH_MocA_C3"/>
    <property type="match status" value="1"/>
</dbReference>
<dbReference type="PANTHER" id="PTHR43249:SF1">
    <property type="entry name" value="D-GLUCOSIDE 3-DEHYDROGENASE"/>
    <property type="match status" value="1"/>
</dbReference>
<dbReference type="EC" id="1.-.-.-" evidence="3"/>
<dbReference type="InterPro" id="IPR036291">
    <property type="entry name" value="NAD(P)-bd_dom_sf"/>
</dbReference>
<dbReference type="AlphaFoldDB" id="A0A174DEI9"/>
<dbReference type="EMBL" id="CYZE01000004">
    <property type="protein sequence ID" value="CUO22336.1"/>
    <property type="molecule type" value="Genomic_DNA"/>
</dbReference>
<evidence type="ECO:0000259" key="2">
    <source>
        <dbReference type="Pfam" id="PF22725"/>
    </source>
</evidence>
<name>A0A174DEI9_9FIRM</name>
<protein>
    <submittedName>
        <fullName evidence="3">Dehydrogenase</fullName>
        <ecNumber evidence="3">1.-.-.-</ecNumber>
    </submittedName>
</protein>
<evidence type="ECO:0000259" key="1">
    <source>
        <dbReference type="Pfam" id="PF01408"/>
    </source>
</evidence>
<dbReference type="SUPFAM" id="SSF55347">
    <property type="entry name" value="Glyceraldehyde-3-phosphate dehydrogenase-like, C-terminal domain"/>
    <property type="match status" value="1"/>
</dbReference>
<reference evidence="3 4" key="1">
    <citation type="submission" date="2015-09" db="EMBL/GenBank/DDBJ databases">
        <authorList>
            <consortium name="Pathogen Informatics"/>
        </authorList>
    </citation>
    <scope>NUCLEOTIDE SEQUENCE [LARGE SCALE GENOMIC DNA]</scope>
    <source>
        <strain evidence="3 4">2789STDY5608850</strain>
    </source>
</reference>
<organism evidence="3 4">
    <name type="scientific">Hungatella hathewayi</name>
    <dbReference type="NCBI Taxonomy" id="154046"/>
    <lineage>
        <taxon>Bacteria</taxon>
        <taxon>Bacillati</taxon>
        <taxon>Bacillota</taxon>
        <taxon>Clostridia</taxon>
        <taxon>Lachnospirales</taxon>
        <taxon>Lachnospiraceae</taxon>
        <taxon>Hungatella</taxon>
    </lineage>
</organism>
<evidence type="ECO:0000313" key="4">
    <source>
        <dbReference type="Proteomes" id="UP000095651"/>
    </source>
</evidence>
<sequence length="359" mass="39968">MKTGIWGAGNIAHTHAEALLASGIPIGAVVDVSEEKARAFAEEFGIENWGTDPAVLLTDEITTVHVCTPPNLHYDMVMLLLDHKKNVLCEKPLCFDNGQARELAERAKKSGVVCAINFNVRFHMACQKARQLVSSEEFGRVNVIHGSYLQEFNAFPAPIDWRYNSVLAGRMRAVTEIGTHWLDISQYISGHRVTALSASFGRFYPNRYVEDRIMYPDSGDGRRTETMEVLSEDAAAVNLRFDNGAIGTMLLSEVSQGRINRITLEVTGEEKNLWWNSEDNNILHTAVKGNGVNTEIFGFGNGFMDTFRSLVNSFYDDVKRGCVSENPVYPTFEEGRDIVALCNAMLESADSDGRWVTVE</sequence>